<evidence type="ECO:0008006" key="3">
    <source>
        <dbReference type="Google" id="ProtNLM"/>
    </source>
</evidence>
<dbReference type="InterPro" id="IPR009912">
    <property type="entry name" value="DUF1451"/>
</dbReference>
<keyword evidence="2" id="KW-1185">Reference proteome</keyword>
<dbReference type="Proteomes" id="UP000000647">
    <property type="component" value="Chromosome"/>
</dbReference>
<dbReference type="STRING" id="349124.Hhal_2146"/>
<reference evidence="2" key="1">
    <citation type="submission" date="2006-12" db="EMBL/GenBank/DDBJ databases">
        <title>Complete sequence of Halorhodospira halophila SL1.</title>
        <authorList>
            <consortium name="US DOE Joint Genome Institute"/>
            <person name="Copeland A."/>
            <person name="Lucas S."/>
            <person name="Lapidus A."/>
            <person name="Barry K."/>
            <person name="Detter J.C."/>
            <person name="Glavina del Rio T."/>
            <person name="Hammon N."/>
            <person name="Israni S."/>
            <person name="Dalin E."/>
            <person name="Tice H."/>
            <person name="Pitluck S."/>
            <person name="Saunders E."/>
            <person name="Brettin T."/>
            <person name="Bruce D."/>
            <person name="Han C."/>
            <person name="Tapia R."/>
            <person name="Schmutz J."/>
            <person name="Larimer F."/>
            <person name="Land M."/>
            <person name="Hauser L."/>
            <person name="Kyrpides N."/>
            <person name="Mikhailova N."/>
            <person name="Hoff W."/>
            <person name="Richardson P."/>
        </authorList>
    </citation>
    <scope>NUCLEOTIDE SEQUENCE [LARGE SCALE GENOMIC DNA]</scope>
    <source>
        <strain evidence="2">DSM 244 / SL1</strain>
    </source>
</reference>
<dbReference type="OrthoDB" id="3174978at2"/>
<gene>
    <name evidence="1" type="ordered locus">Hhal_2146</name>
</gene>
<reference evidence="1 2" key="2">
    <citation type="journal article" date="2013" name="Stand. Genomic Sci.">
        <title>Complete genome sequence of Halorhodospira halophila SL1.</title>
        <authorList>
            <person name="Challacombe J.F."/>
            <person name="Majid S."/>
            <person name="Deole R."/>
            <person name="Brettin T.S."/>
            <person name="Bruce D."/>
            <person name="Delano S.F."/>
            <person name="Detter J.C."/>
            <person name="Gleasner C.D."/>
            <person name="Han C.S."/>
            <person name="Misra M."/>
            <person name="Reitenga K.G."/>
            <person name="Mikhailova N."/>
            <person name="Woyke T."/>
            <person name="Pitluck S."/>
            <person name="Nolan M."/>
            <person name="Land M.L."/>
            <person name="Saunders E."/>
            <person name="Tapia R."/>
            <person name="Lapidus A."/>
            <person name="Ivanova N."/>
            <person name="Hoff W.D."/>
        </authorList>
    </citation>
    <scope>NUCLEOTIDE SEQUENCE [LARGE SCALE GENOMIC DNA]</scope>
    <source>
        <strain evidence="2">DSM 244 / SL1</strain>
    </source>
</reference>
<dbReference type="RefSeq" id="WP_011814932.1">
    <property type="nucleotide sequence ID" value="NC_008789.1"/>
</dbReference>
<evidence type="ECO:0000313" key="1">
    <source>
        <dbReference type="EMBL" id="ABM62910.1"/>
    </source>
</evidence>
<dbReference type="HOGENOM" id="CLU_101353_0_0_6"/>
<dbReference type="Pfam" id="PF07295">
    <property type="entry name" value="DUF1451"/>
    <property type="match status" value="1"/>
</dbReference>
<dbReference type="AlphaFoldDB" id="A1WYZ8"/>
<name>A1WYZ8_HALHL</name>
<organism evidence="1 2">
    <name type="scientific">Halorhodospira halophila (strain DSM 244 / SL1)</name>
    <name type="common">Ectothiorhodospira halophila (strain DSM 244 / SL1)</name>
    <dbReference type="NCBI Taxonomy" id="349124"/>
    <lineage>
        <taxon>Bacteria</taxon>
        <taxon>Pseudomonadati</taxon>
        <taxon>Pseudomonadota</taxon>
        <taxon>Gammaproteobacteria</taxon>
        <taxon>Chromatiales</taxon>
        <taxon>Ectothiorhodospiraceae</taxon>
        <taxon>Halorhodospira</taxon>
    </lineage>
</organism>
<proteinExistence type="predicted"/>
<dbReference type="eggNOG" id="COG2888">
    <property type="taxonomic scope" value="Bacteria"/>
</dbReference>
<evidence type="ECO:0000313" key="2">
    <source>
        <dbReference type="Proteomes" id="UP000000647"/>
    </source>
</evidence>
<accession>A1WYZ8</accession>
<protein>
    <recommendedName>
        <fullName evidence="3">Zinc ribbon-containing protein</fullName>
    </recommendedName>
</protein>
<sequence length="178" mass="20017">MTHHPNQEHQQGHLPTSYERMLTRLRERLAETEDGGPRLAQALEEIKRAMVADGELTRADADRVGGALQRDLEEAGAWLADRSHDQPLRDWLRMDLQMLESWLWDAFSSVADRTSMELRGFVTTGEPSLYHTDEIAGPGELACIACGRTVTLQRPGHIPPCPGCNHTEFVRTAHRDTP</sequence>
<dbReference type="EMBL" id="CP000544">
    <property type="protein sequence ID" value="ABM62910.1"/>
    <property type="molecule type" value="Genomic_DNA"/>
</dbReference>
<dbReference type="KEGG" id="hha:Hhal_2146"/>